<accession>A0A445MHS2</accession>
<dbReference type="Proteomes" id="UP000290560">
    <property type="component" value="Unassembled WGS sequence"/>
</dbReference>
<organism evidence="1">
    <name type="scientific">Ensete ventricosum</name>
    <name type="common">Abyssinian banana</name>
    <name type="synonym">Musa ensete</name>
    <dbReference type="NCBI Taxonomy" id="4639"/>
    <lineage>
        <taxon>Eukaryota</taxon>
        <taxon>Viridiplantae</taxon>
        <taxon>Streptophyta</taxon>
        <taxon>Embryophyta</taxon>
        <taxon>Tracheophyta</taxon>
        <taxon>Spermatophyta</taxon>
        <taxon>Magnoliopsida</taxon>
        <taxon>Liliopsida</taxon>
        <taxon>Zingiberales</taxon>
        <taxon>Musaceae</taxon>
        <taxon>Ensete</taxon>
    </lineage>
</organism>
<evidence type="ECO:0000313" key="1">
    <source>
        <dbReference type="EMBL" id="RZR73799.1"/>
    </source>
</evidence>
<dbReference type="EMBL" id="KV876022">
    <property type="protein sequence ID" value="RZR73799.1"/>
    <property type="molecule type" value="Genomic_DNA"/>
</dbReference>
<gene>
    <name evidence="1" type="ORF">BHM03_00028172</name>
</gene>
<name>A0A445MHS2_ENSVE</name>
<proteinExistence type="predicted"/>
<reference evidence="1" key="1">
    <citation type="journal article" date="2018" name="Data Brief">
        <title>Genome sequence data from 17 accessions of Ensete ventricosum, a staple food crop for millions in Ethiopia.</title>
        <authorList>
            <person name="Yemataw Z."/>
            <person name="Muzemil S."/>
            <person name="Ambachew D."/>
            <person name="Tripathi L."/>
            <person name="Tesfaye K."/>
            <person name="Chala A."/>
            <person name="Farbos A."/>
            <person name="O'Neill P."/>
            <person name="Moore K."/>
            <person name="Grant M."/>
            <person name="Studholme D.J."/>
        </authorList>
    </citation>
    <scope>NUCLEOTIDE SEQUENCE [LARGE SCALE GENOMIC DNA]</scope>
    <source>
        <tissue evidence="1">Leaf</tissue>
    </source>
</reference>
<sequence>MGGCGRCGCGRGKKIRGDNWRRLWQQGRMAAAKAAAAKKEAASVVGDGCGCGCGGRSWAALDPAVATAVTLLCGSGLRS</sequence>
<dbReference type="AlphaFoldDB" id="A0A445MHS2"/>
<protein>
    <submittedName>
        <fullName evidence="1">Uncharacterized protein</fullName>
    </submittedName>
</protein>